<protein>
    <recommendedName>
        <fullName evidence="4">Small ribosomal subunit protein eS17</fullName>
    </recommendedName>
</protein>
<dbReference type="InterPro" id="IPR018273">
    <property type="entry name" value="Ribosomal_eS17_CS"/>
</dbReference>
<accession>A0A8J7UTC1</accession>
<evidence type="ECO:0000256" key="1">
    <source>
        <dbReference type="ARBA" id="ARBA00010444"/>
    </source>
</evidence>
<evidence type="ECO:0000256" key="3">
    <source>
        <dbReference type="ARBA" id="ARBA00023274"/>
    </source>
</evidence>
<dbReference type="GO" id="GO:0005840">
    <property type="term" value="C:ribosome"/>
    <property type="evidence" value="ECO:0007669"/>
    <property type="project" value="UniProtKB-KW"/>
</dbReference>
<dbReference type="InterPro" id="IPR001210">
    <property type="entry name" value="Ribosomal_eS17"/>
</dbReference>
<dbReference type="OrthoDB" id="52479at2157"/>
<dbReference type="RefSeq" id="WP_209591006.1">
    <property type="nucleotide sequence ID" value="NZ_JAGGMU010000002.1"/>
</dbReference>
<name>A0A8J7UTC1_METVO</name>
<dbReference type="Proteomes" id="UP000740329">
    <property type="component" value="Unassembled WGS sequence"/>
</dbReference>
<dbReference type="GO" id="GO:1990904">
    <property type="term" value="C:ribonucleoprotein complex"/>
    <property type="evidence" value="ECO:0007669"/>
    <property type="project" value="UniProtKB-KW"/>
</dbReference>
<dbReference type="GO" id="GO:0003735">
    <property type="term" value="F:structural constituent of ribosome"/>
    <property type="evidence" value="ECO:0007669"/>
    <property type="project" value="InterPro"/>
</dbReference>
<reference evidence="5" key="1">
    <citation type="submission" date="2021-03" db="EMBL/GenBank/DDBJ databases">
        <title>Genomic Encyclopedia of Type Strains, Phase IV (KMG-V): Genome sequencing to study the core and pangenomes of soil and plant-associated prokaryotes.</title>
        <authorList>
            <person name="Whitman W."/>
        </authorList>
    </citation>
    <scope>NUCLEOTIDE SEQUENCE</scope>
    <source>
        <strain evidence="5">C4</strain>
    </source>
</reference>
<dbReference type="Gene3D" id="1.10.60.20">
    <property type="entry name" value="Ribosomal protein S17e-like"/>
    <property type="match status" value="1"/>
</dbReference>
<dbReference type="Pfam" id="PF00833">
    <property type="entry name" value="Ribosomal_S17e"/>
    <property type="match status" value="1"/>
</dbReference>
<dbReference type="AlphaFoldDB" id="A0A8J7UTC1"/>
<evidence type="ECO:0000313" key="6">
    <source>
        <dbReference type="Proteomes" id="UP000740329"/>
    </source>
</evidence>
<keyword evidence="3 4" id="KW-0687">Ribonucleoprotein</keyword>
<comment type="caution">
    <text evidence="5">The sequence shown here is derived from an EMBL/GenBank/DDBJ whole genome shotgun (WGS) entry which is preliminary data.</text>
</comment>
<dbReference type="EMBL" id="JAGGMV010000002">
    <property type="protein sequence ID" value="MBP2201534.1"/>
    <property type="molecule type" value="Genomic_DNA"/>
</dbReference>
<gene>
    <name evidence="4" type="primary">rps17e</name>
    <name evidence="5" type="ORF">J3E07_000946</name>
</gene>
<dbReference type="InterPro" id="IPR036401">
    <property type="entry name" value="Ribosomal_eS17_sf"/>
</dbReference>
<evidence type="ECO:0000313" key="5">
    <source>
        <dbReference type="EMBL" id="MBP2201534.1"/>
    </source>
</evidence>
<organism evidence="5 6">
    <name type="scientific">Methanococcus voltae</name>
    <dbReference type="NCBI Taxonomy" id="2188"/>
    <lineage>
        <taxon>Archaea</taxon>
        <taxon>Methanobacteriati</taxon>
        <taxon>Methanobacteriota</taxon>
        <taxon>Methanomada group</taxon>
        <taxon>Methanococci</taxon>
        <taxon>Methanococcales</taxon>
        <taxon>Methanococcaceae</taxon>
        <taxon>Methanococcus</taxon>
    </lineage>
</organism>
<sequence>MGRIRQTFIKRTGDELVERFAEKFTTDFDSNKKAVEEVALIETKTLRNRVAGYVTAKVKKMQAKA</sequence>
<dbReference type="SUPFAM" id="SSF116820">
    <property type="entry name" value="Rps17e-like"/>
    <property type="match status" value="1"/>
</dbReference>
<evidence type="ECO:0000256" key="2">
    <source>
        <dbReference type="ARBA" id="ARBA00022980"/>
    </source>
</evidence>
<proteinExistence type="inferred from homology"/>
<comment type="similarity">
    <text evidence="1 4">Belongs to the eukaryotic ribosomal protein eS17 family.</text>
</comment>
<dbReference type="GO" id="GO:0005829">
    <property type="term" value="C:cytosol"/>
    <property type="evidence" value="ECO:0007669"/>
    <property type="project" value="UniProtKB-ARBA"/>
</dbReference>
<dbReference type="PROSITE" id="PS00712">
    <property type="entry name" value="RIBOSOMAL_S17E"/>
    <property type="match status" value="1"/>
</dbReference>
<dbReference type="HAMAP" id="MF_00511">
    <property type="entry name" value="Ribosomal_eS17"/>
    <property type="match status" value="1"/>
</dbReference>
<dbReference type="PANTHER" id="PTHR10732">
    <property type="entry name" value="40S RIBOSOMAL PROTEIN S17"/>
    <property type="match status" value="1"/>
</dbReference>
<evidence type="ECO:0000256" key="4">
    <source>
        <dbReference type="HAMAP-Rule" id="MF_00511"/>
    </source>
</evidence>
<keyword evidence="2 4" id="KW-0689">Ribosomal protein</keyword>
<dbReference type="PANTHER" id="PTHR10732:SF0">
    <property type="entry name" value="40S RIBOSOMAL PROTEIN S17"/>
    <property type="match status" value="1"/>
</dbReference>
<dbReference type="NCBIfam" id="NF002242">
    <property type="entry name" value="PRK01151.1"/>
    <property type="match status" value="1"/>
</dbReference>
<dbReference type="GO" id="GO:0006412">
    <property type="term" value="P:translation"/>
    <property type="evidence" value="ECO:0007669"/>
    <property type="project" value="UniProtKB-UniRule"/>
</dbReference>